<dbReference type="NCBIfam" id="TIGR01488">
    <property type="entry name" value="HAD-SF-IB"/>
    <property type="match status" value="1"/>
</dbReference>
<feature type="transmembrane region" description="Helical" evidence="1">
    <location>
        <begin position="29"/>
        <end position="48"/>
    </location>
</feature>
<dbReference type="RefSeq" id="WP_124936480.1">
    <property type="nucleotide sequence ID" value="NZ_RJVQ01000002.1"/>
</dbReference>
<keyword evidence="1" id="KW-0812">Transmembrane</keyword>
<dbReference type="InterPro" id="IPR050582">
    <property type="entry name" value="HAD-like_SerB"/>
</dbReference>
<name>A0A3N9TJJ1_9VIBR</name>
<sequence length="196" mass="22469">MNLALFDFDGTITSEDTYSKFIFYSTSKWRLGFGYLFAWPIVTSYWLGWVKPSVTRPIVSRIAFAGRRVKVIEDIAHKYVAEYLPSVIRPEMHAKIAWHQEQGDDIFVVSASVDIYLRLWCEQQGIGLVCSELKTCGAYFTGGYVQGDCSLERKVAFLQPHINLSNYQTVYAYGDSDEDKPLLDIADVKYYQGKRI</sequence>
<dbReference type="OrthoDB" id="9784466at2"/>
<gene>
    <name evidence="2" type="ORF">EES38_07220</name>
</gene>
<dbReference type="SUPFAM" id="SSF56784">
    <property type="entry name" value="HAD-like"/>
    <property type="match status" value="1"/>
</dbReference>
<dbReference type="InterPro" id="IPR036412">
    <property type="entry name" value="HAD-like_sf"/>
</dbReference>
<dbReference type="Pfam" id="PF12710">
    <property type="entry name" value="HAD"/>
    <property type="match status" value="1"/>
</dbReference>
<reference evidence="2 3" key="1">
    <citation type="submission" date="2018-11" db="EMBL/GenBank/DDBJ databases">
        <title>Vibrio LJC006 sp. nov., isolated from seawater during the bloom of the enteromorpha.</title>
        <authorList>
            <person name="Liang J."/>
        </authorList>
    </citation>
    <scope>NUCLEOTIDE SEQUENCE [LARGE SCALE GENOMIC DNA]</scope>
    <source>
        <strain evidence="2 3">LJC006</strain>
    </source>
</reference>
<dbReference type="EMBL" id="RJVQ01000002">
    <property type="protein sequence ID" value="RQW64360.1"/>
    <property type="molecule type" value="Genomic_DNA"/>
</dbReference>
<dbReference type="PANTHER" id="PTHR43344:SF14">
    <property type="entry name" value="HAD-IB FAMILY HYDROLASE"/>
    <property type="match status" value="1"/>
</dbReference>
<protein>
    <submittedName>
        <fullName evidence="2">Phosphoserine phosphatase</fullName>
    </submittedName>
</protein>
<dbReference type="Gene3D" id="1.20.1440.100">
    <property type="entry name" value="SG protein - dephosphorylation function"/>
    <property type="match status" value="1"/>
</dbReference>
<dbReference type="GO" id="GO:0005737">
    <property type="term" value="C:cytoplasm"/>
    <property type="evidence" value="ECO:0007669"/>
    <property type="project" value="TreeGrafter"/>
</dbReference>
<organism evidence="2 3">
    <name type="scientific">Vibrio viridaestus</name>
    <dbReference type="NCBI Taxonomy" id="2487322"/>
    <lineage>
        <taxon>Bacteria</taxon>
        <taxon>Pseudomonadati</taxon>
        <taxon>Pseudomonadota</taxon>
        <taxon>Gammaproteobacteria</taxon>
        <taxon>Vibrionales</taxon>
        <taxon>Vibrionaceae</taxon>
        <taxon>Vibrio</taxon>
    </lineage>
</organism>
<dbReference type="Proteomes" id="UP000281112">
    <property type="component" value="Unassembled WGS sequence"/>
</dbReference>
<keyword evidence="1" id="KW-0472">Membrane</keyword>
<dbReference type="Gene3D" id="3.40.50.1000">
    <property type="entry name" value="HAD superfamily/HAD-like"/>
    <property type="match status" value="1"/>
</dbReference>
<dbReference type="AlphaFoldDB" id="A0A3N9TJJ1"/>
<proteinExistence type="predicted"/>
<dbReference type="GO" id="GO:0036424">
    <property type="term" value="F:L-phosphoserine phosphatase activity"/>
    <property type="evidence" value="ECO:0007669"/>
    <property type="project" value="TreeGrafter"/>
</dbReference>
<dbReference type="PANTHER" id="PTHR43344">
    <property type="entry name" value="PHOSPHOSERINE PHOSPHATASE"/>
    <property type="match status" value="1"/>
</dbReference>
<evidence type="ECO:0000256" key="1">
    <source>
        <dbReference type="SAM" id="Phobius"/>
    </source>
</evidence>
<keyword evidence="3" id="KW-1185">Reference proteome</keyword>
<dbReference type="GO" id="GO:0000287">
    <property type="term" value="F:magnesium ion binding"/>
    <property type="evidence" value="ECO:0007669"/>
    <property type="project" value="TreeGrafter"/>
</dbReference>
<dbReference type="InterPro" id="IPR023214">
    <property type="entry name" value="HAD_sf"/>
</dbReference>
<dbReference type="GO" id="GO:0006564">
    <property type="term" value="P:L-serine biosynthetic process"/>
    <property type="evidence" value="ECO:0007669"/>
    <property type="project" value="TreeGrafter"/>
</dbReference>
<accession>A0A3N9TJJ1</accession>
<evidence type="ECO:0000313" key="3">
    <source>
        <dbReference type="Proteomes" id="UP000281112"/>
    </source>
</evidence>
<keyword evidence="1" id="KW-1133">Transmembrane helix</keyword>
<comment type="caution">
    <text evidence="2">The sequence shown here is derived from an EMBL/GenBank/DDBJ whole genome shotgun (WGS) entry which is preliminary data.</text>
</comment>
<evidence type="ECO:0000313" key="2">
    <source>
        <dbReference type="EMBL" id="RQW64360.1"/>
    </source>
</evidence>